<gene>
    <name evidence="2" type="ORF">CUJ89_28515</name>
</gene>
<dbReference type="RefSeq" id="WP_114180640.1">
    <property type="nucleotide sequence ID" value="NZ_CP024903.1"/>
</dbReference>
<feature type="region of interest" description="Disordered" evidence="1">
    <location>
        <begin position="1"/>
        <end position="21"/>
    </location>
</feature>
<sequence>MADANSKSRPKKRKPLDRNERFQLVLRSTPDKPKRGWPYLPWMEVVDKHFKLFGFEPGDRVFLQINYDTRQINITPDYGQLDFREQPYHDPDRVDPLA</sequence>
<dbReference type="OrthoDB" id="9012072at2"/>
<dbReference type="AlphaFoldDB" id="A0A2Z5N3U1"/>
<dbReference type="EMBL" id="CP024903">
    <property type="protein sequence ID" value="AXF24259.1"/>
    <property type="molecule type" value="Genomic_DNA"/>
</dbReference>
<evidence type="ECO:0008006" key="4">
    <source>
        <dbReference type="Google" id="ProtNLM"/>
    </source>
</evidence>
<reference evidence="2 3" key="1">
    <citation type="journal article" date="2018" name="ISME J.">
        <title>Involvement of Burkholderiaceae and sulfurous volatiles in disease-suppressive soils.</title>
        <authorList>
            <person name="Carrion V.J."/>
            <person name="Cordovez V."/>
            <person name="Tyc O."/>
            <person name="Etalo D.W."/>
            <person name="de Bruijn I."/>
            <person name="de Jager V.C."/>
            <person name="Medema M.H."/>
            <person name="Eberl L."/>
            <person name="Raaijmakers J.M."/>
        </authorList>
    </citation>
    <scope>NUCLEOTIDE SEQUENCE [LARGE SCALE GENOMIC DNA]</scope>
    <source>
        <strain evidence="3">mHSR5</strain>
    </source>
</reference>
<evidence type="ECO:0000313" key="2">
    <source>
        <dbReference type="EMBL" id="AXF24259.1"/>
    </source>
</evidence>
<evidence type="ECO:0000313" key="3">
    <source>
        <dbReference type="Proteomes" id="UP000253104"/>
    </source>
</evidence>
<proteinExistence type="predicted"/>
<evidence type="ECO:0000256" key="1">
    <source>
        <dbReference type="SAM" id="MobiDB-lite"/>
    </source>
</evidence>
<dbReference type="Proteomes" id="UP000253104">
    <property type="component" value="Chromosome mHSR5_B"/>
</dbReference>
<accession>A0A2Z5N3U1</accession>
<name>A0A2Z5N3U1_BURPY</name>
<protein>
    <recommendedName>
        <fullName evidence="4">Toxic protein SymE</fullName>
    </recommendedName>
</protein>
<organism evidence="2 3">
    <name type="scientific">Burkholderia pyrrocinia</name>
    <name type="common">Pseudomonas pyrrocinia</name>
    <dbReference type="NCBI Taxonomy" id="60550"/>
    <lineage>
        <taxon>Bacteria</taxon>
        <taxon>Pseudomonadati</taxon>
        <taxon>Pseudomonadota</taxon>
        <taxon>Betaproteobacteria</taxon>
        <taxon>Burkholderiales</taxon>
        <taxon>Burkholderiaceae</taxon>
        <taxon>Burkholderia</taxon>
        <taxon>Burkholderia cepacia complex</taxon>
    </lineage>
</organism>